<feature type="compositionally biased region" description="Polar residues" evidence="1">
    <location>
        <begin position="139"/>
        <end position="151"/>
    </location>
</feature>
<accession>A0A8X6XFH3</accession>
<gene>
    <name evidence="2" type="ORF">TNIN_434611</name>
</gene>
<comment type="caution">
    <text evidence="2">The sequence shown here is derived from an EMBL/GenBank/DDBJ whole genome shotgun (WGS) entry which is preliminary data.</text>
</comment>
<proteinExistence type="predicted"/>
<feature type="region of interest" description="Disordered" evidence="1">
    <location>
        <begin position="130"/>
        <end position="151"/>
    </location>
</feature>
<sequence length="322" mass="35603">MDLTSVLTNIMELSLPSSADSTRPGTPTVTNCERLKDIQKDIEKFGIVIENIKSTIKTLLFTGVADDNDRTLLDQNIRLDEYQRLLQLAVSEFTSQPYCDTPVCTAHHTPGNSPTKSKKLESTKTSAIKRKDNEEGYISPSSRQIAKNRRTTSQAELNFNIDLRNKFQNLKIDQIAGSSSSTNSNTQVNSHTTQNIVNSIIRPNVSYAQAATNNAPSNTSNSNNRQQMAPQVRGNPAIKTPTQASRVIAPPPQQVNTNSNPNLTIINQTLQGIIQALLTLAQQINTLNFAENTPHTKNNKKSKQTKKRELHALVEAIIDDDE</sequence>
<dbReference type="Proteomes" id="UP000886998">
    <property type="component" value="Unassembled WGS sequence"/>
</dbReference>
<name>A0A8X6XFH3_9ARAC</name>
<protein>
    <submittedName>
        <fullName evidence="2">Uncharacterized protein</fullName>
    </submittedName>
</protein>
<organism evidence="2 3">
    <name type="scientific">Trichonephila inaurata madagascariensis</name>
    <dbReference type="NCBI Taxonomy" id="2747483"/>
    <lineage>
        <taxon>Eukaryota</taxon>
        <taxon>Metazoa</taxon>
        <taxon>Ecdysozoa</taxon>
        <taxon>Arthropoda</taxon>
        <taxon>Chelicerata</taxon>
        <taxon>Arachnida</taxon>
        <taxon>Araneae</taxon>
        <taxon>Araneomorphae</taxon>
        <taxon>Entelegynae</taxon>
        <taxon>Araneoidea</taxon>
        <taxon>Nephilidae</taxon>
        <taxon>Trichonephila</taxon>
        <taxon>Trichonephila inaurata</taxon>
    </lineage>
</organism>
<evidence type="ECO:0000313" key="3">
    <source>
        <dbReference type="Proteomes" id="UP000886998"/>
    </source>
</evidence>
<dbReference type="EMBL" id="BMAV01008793">
    <property type="protein sequence ID" value="GFY52655.1"/>
    <property type="molecule type" value="Genomic_DNA"/>
</dbReference>
<keyword evidence="3" id="KW-1185">Reference proteome</keyword>
<evidence type="ECO:0000313" key="2">
    <source>
        <dbReference type="EMBL" id="GFY52655.1"/>
    </source>
</evidence>
<evidence type="ECO:0000256" key="1">
    <source>
        <dbReference type="SAM" id="MobiDB-lite"/>
    </source>
</evidence>
<feature type="compositionally biased region" description="Low complexity" evidence="1">
    <location>
        <begin position="211"/>
        <end position="224"/>
    </location>
</feature>
<dbReference type="AlphaFoldDB" id="A0A8X6XFH3"/>
<feature type="region of interest" description="Disordered" evidence="1">
    <location>
        <begin position="211"/>
        <end position="237"/>
    </location>
</feature>
<reference evidence="2" key="1">
    <citation type="submission" date="2020-08" db="EMBL/GenBank/DDBJ databases">
        <title>Multicomponent nature underlies the extraordinary mechanical properties of spider dragline silk.</title>
        <authorList>
            <person name="Kono N."/>
            <person name="Nakamura H."/>
            <person name="Mori M."/>
            <person name="Yoshida Y."/>
            <person name="Ohtoshi R."/>
            <person name="Malay A.D."/>
            <person name="Moran D.A.P."/>
            <person name="Tomita M."/>
            <person name="Numata K."/>
            <person name="Arakawa K."/>
        </authorList>
    </citation>
    <scope>NUCLEOTIDE SEQUENCE</scope>
</reference>